<evidence type="ECO:0000313" key="2">
    <source>
        <dbReference type="Proteomes" id="UP000053927"/>
    </source>
</evidence>
<dbReference type="AlphaFoldDB" id="R7S045"/>
<protein>
    <submittedName>
        <fullName evidence="1">Uncharacterized protein</fullName>
    </submittedName>
</protein>
<dbReference type="OrthoDB" id="3269405at2759"/>
<dbReference type="KEGG" id="shs:STEHIDRAFT_162898"/>
<dbReference type="OMA" id="STIHIRM"/>
<dbReference type="Proteomes" id="UP000053927">
    <property type="component" value="Unassembled WGS sequence"/>
</dbReference>
<dbReference type="EMBL" id="JH687398">
    <property type="protein sequence ID" value="EIM80483.1"/>
    <property type="molecule type" value="Genomic_DNA"/>
</dbReference>
<evidence type="ECO:0000313" key="1">
    <source>
        <dbReference type="EMBL" id="EIM80483.1"/>
    </source>
</evidence>
<dbReference type="RefSeq" id="XP_007310596.1">
    <property type="nucleotide sequence ID" value="XM_007310534.1"/>
</dbReference>
<reference evidence="2" key="1">
    <citation type="journal article" date="2012" name="Science">
        <title>The Paleozoic origin of enzymatic lignin decomposition reconstructed from 31 fungal genomes.</title>
        <authorList>
            <person name="Floudas D."/>
            <person name="Binder M."/>
            <person name="Riley R."/>
            <person name="Barry K."/>
            <person name="Blanchette R.A."/>
            <person name="Henrissat B."/>
            <person name="Martinez A.T."/>
            <person name="Otillar R."/>
            <person name="Spatafora J.W."/>
            <person name="Yadav J.S."/>
            <person name="Aerts A."/>
            <person name="Benoit I."/>
            <person name="Boyd A."/>
            <person name="Carlson A."/>
            <person name="Copeland A."/>
            <person name="Coutinho P.M."/>
            <person name="de Vries R.P."/>
            <person name="Ferreira P."/>
            <person name="Findley K."/>
            <person name="Foster B."/>
            <person name="Gaskell J."/>
            <person name="Glotzer D."/>
            <person name="Gorecki P."/>
            <person name="Heitman J."/>
            <person name="Hesse C."/>
            <person name="Hori C."/>
            <person name="Igarashi K."/>
            <person name="Jurgens J.A."/>
            <person name="Kallen N."/>
            <person name="Kersten P."/>
            <person name="Kohler A."/>
            <person name="Kuees U."/>
            <person name="Kumar T.K.A."/>
            <person name="Kuo A."/>
            <person name="LaButti K."/>
            <person name="Larrondo L.F."/>
            <person name="Lindquist E."/>
            <person name="Ling A."/>
            <person name="Lombard V."/>
            <person name="Lucas S."/>
            <person name="Lundell T."/>
            <person name="Martin R."/>
            <person name="McLaughlin D.J."/>
            <person name="Morgenstern I."/>
            <person name="Morin E."/>
            <person name="Murat C."/>
            <person name="Nagy L.G."/>
            <person name="Nolan M."/>
            <person name="Ohm R.A."/>
            <person name="Patyshakuliyeva A."/>
            <person name="Rokas A."/>
            <person name="Ruiz-Duenas F.J."/>
            <person name="Sabat G."/>
            <person name="Salamov A."/>
            <person name="Samejima M."/>
            <person name="Schmutz J."/>
            <person name="Slot J.C."/>
            <person name="St John F."/>
            <person name="Stenlid J."/>
            <person name="Sun H."/>
            <person name="Sun S."/>
            <person name="Syed K."/>
            <person name="Tsang A."/>
            <person name="Wiebenga A."/>
            <person name="Young D."/>
            <person name="Pisabarro A."/>
            <person name="Eastwood D.C."/>
            <person name="Martin F."/>
            <person name="Cullen D."/>
            <person name="Grigoriev I.V."/>
            <person name="Hibbett D.S."/>
        </authorList>
    </citation>
    <scope>NUCLEOTIDE SEQUENCE [LARGE SCALE GENOMIC DNA]</scope>
    <source>
        <strain evidence="2">FP-91666</strain>
    </source>
</reference>
<name>R7S045_STEHR</name>
<gene>
    <name evidence="1" type="ORF">STEHIDRAFT_162898</name>
</gene>
<proteinExistence type="predicted"/>
<organism evidence="1 2">
    <name type="scientific">Stereum hirsutum (strain FP-91666)</name>
    <name type="common">White-rot fungus</name>
    <dbReference type="NCBI Taxonomy" id="721885"/>
    <lineage>
        <taxon>Eukaryota</taxon>
        <taxon>Fungi</taxon>
        <taxon>Dikarya</taxon>
        <taxon>Basidiomycota</taxon>
        <taxon>Agaricomycotina</taxon>
        <taxon>Agaricomycetes</taxon>
        <taxon>Russulales</taxon>
        <taxon>Stereaceae</taxon>
        <taxon>Stereum</taxon>
    </lineage>
</organism>
<dbReference type="GeneID" id="18802181"/>
<sequence length="222" mass="25083">MAAALLTDGYVARTFGTNTARQHFRDYLKRDIESLDVYYDGQGRCYFLKANSLGYPHPTIRLDHYAEAPHLIVTQFYWLPRTTTDFDRYVWAPQLGNTIFFGLPGKGRGLSVTDAAAGNCLDIPGREAYFSPVAKASTQIRVLWPGYPELQRQVQTRDETPAKNPIRLEKFIQHIGRTVDSFLAHTVVLNGRGYRITKNDILILGAVQVSSGSWQALLQYKP</sequence>
<keyword evidence="2" id="KW-1185">Reference proteome</keyword>
<accession>R7S045</accession>